<protein>
    <submittedName>
        <fullName evidence="1">Uncharacterized protein</fullName>
    </submittedName>
</protein>
<reference evidence="1" key="1">
    <citation type="journal article" date="2015" name="Nature">
        <title>Complex archaea that bridge the gap between prokaryotes and eukaryotes.</title>
        <authorList>
            <person name="Spang A."/>
            <person name="Saw J.H."/>
            <person name="Jorgensen S.L."/>
            <person name="Zaremba-Niedzwiedzka K."/>
            <person name="Martijn J."/>
            <person name="Lind A.E."/>
            <person name="van Eijk R."/>
            <person name="Schleper C."/>
            <person name="Guy L."/>
            <person name="Ettema T.J."/>
        </authorList>
    </citation>
    <scope>NUCLEOTIDE SEQUENCE</scope>
</reference>
<dbReference type="AlphaFoldDB" id="A0A0F9NFJ2"/>
<gene>
    <name evidence="1" type="ORF">LCGC14_1268420</name>
</gene>
<sequence length="61" mass="6827">MRVEIDMGWISTSGIHFPVRCEIVTDDEGETFYCQTHQQATGYEEECPTLSIVEDVLTTGG</sequence>
<evidence type="ECO:0000313" key="1">
    <source>
        <dbReference type="EMBL" id="KKM87485.1"/>
    </source>
</evidence>
<organism evidence="1">
    <name type="scientific">marine sediment metagenome</name>
    <dbReference type="NCBI Taxonomy" id="412755"/>
    <lineage>
        <taxon>unclassified sequences</taxon>
        <taxon>metagenomes</taxon>
        <taxon>ecological metagenomes</taxon>
    </lineage>
</organism>
<accession>A0A0F9NFJ2</accession>
<dbReference type="EMBL" id="LAZR01007095">
    <property type="protein sequence ID" value="KKM87485.1"/>
    <property type="molecule type" value="Genomic_DNA"/>
</dbReference>
<proteinExistence type="predicted"/>
<name>A0A0F9NFJ2_9ZZZZ</name>
<comment type="caution">
    <text evidence="1">The sequence shown here is derived from an EMBL/GenBank/DDBJ whole genome shotgun (WGS) entry which is preliminary data.</text>
</comment>